<evidence type="ECO:0000313" key="1">
    <source>
        <dbReference type="EMBL" id="KKM96254.1"/>
    </source>
</evidence>
<accession>A0A0F9LMI2</accession>
<dbReference type="PROSITE" id="PS51318">
    <property type="entry name" value="TAT"/>
    <property type="match status" value="1"/>
</dbReference>
<reference evidence="1" key="1">
    <citation type="journal article" date="2015" name="Nature">
        <title>Complex archaea that bridge the gap between prokaryotes and eukaryotes.</title>
        <authorList>
            <person name="Spang A."/>
            <person name="Saw J.H."/>
            <person name="Jorgensen S.L."/>
            <person name="Zaremba-Niedzwiedzka K."/>
            <person name="Martijn J."/>
            <person name="Lind A.E."/>
            <person name="van Eijk R."/>
            <person name="Schleper C."/>
            <person name="Guy L."/>
            <person name="Ettema T.J."/>
        </authorList>
    </citation>
    <scope>NUCLEOTIDE SEQUENCE</scope>
</reference>
<dbReference type="InterPro" id="IPR006311">
    <property type="entry name" value="TAT_signal"/>
</dbReference>
<organism evidence="1">
    <name type="scientific">marine sediment metagenome</name>
    <dbReference type="NCBI Taxonomy" id="412755"/>
    <lineage>
        <taxon>unclassified sequences</taxon>
        <taxon>metagenomes</taxon>
        <taxon>ecological metagenomes</taxon>
    </lineage>
</organism>
<gene>
    <name evidence="1" type="ORF">LCGC14_1180060</name>
</gene>
<dbReference type="AlphaFoldDB" id="A0A0F9LMI2"/>
<proteinExistence type="predicted"/>
<protein>
    <submittedName>
        <fullName evidence="1">Uncharacterized protein</fullName>
    </submittedName>
</protein>
<sequence length="156" mass="17957">MMKLNRRQFFRAMACLGAAVVLPVVVVKAALFPRTGSTLTVAHIRAARDALEANAARTTIVENRLAWPAFEIERSSYPSLMHGTYRNVPWTIGRSTAVHEGKIVPIVFYRARINGKIYRHRLFLPAKHYEKEWAVYTWSAAYLLRRTIEDVLWEMP</sequence>
<name>A0A0F9LMI2_9ZZZZ</name>
<comment type="caution">
    <text evidence="1">The sequence shown here is derived from an EMBL/GenBank/DDBJ whole genome shotgun (WGS) entry which is preliminary data.</text>
</comment>
<dbReference type="EMBL" id="LAZR01005905">
    <property type="protein sequence ID" value="KKM96254.1"/>
    <property type="molecule type" value="Genomic_DNA"/>
</dbReference>